<evidence type="ECO:0000313" key="7">
    <source>
        <dbReference type="Proteomes" id="UP000598997"/>
    </source>
</evidence>
<dbReference type="Gene3D" id="3.40.30.10">
    <property type="entry name" value="Glutaredoxin"/>
    <property type="match status" value="1"/>
</dbReference>
<dbReference type="RefSeq" id="WP_066764864.1">
    <property type="nucleotide sequence ID" value="NZ_BMIO01000002.1"/>
</dbReference>
<dbReference type="PROSITE" id="PS51355">
    <property type="entry name" value="GLUTATHIONE_PEROXID_3"/>
    <property type="match status" value="1"/>
</dbReference>
<dbReference type="OrthoDB" id="9785502at2"/>
<dbReference type="AlphaFoldDB" id="A0A917DFW6"/>
<dbReference type="SUPFAM" id="SSF52833">
    <property type="entry name" value="Thioredoxin-like"/>
    <property type="match status" value="1"/>
</dbReference>
<dbReference type="PIRSF" id="PIRSF000303">
    <property type="entry name" value="Glutathion_perox"/>
    <property type="match status" value="1"/>
</dbReference>
<evidence type="ECO:0000256" key="4">
    <source>
        <dbReference type="PIRSR" id="PIRSR000303-1"/>
    </source>
</evidence>
<evidence type="ECO:0000256" key="2">
    <source>
        <dbReference type="ARBA" id="ARBA00022559"/>
    </source>
</evidence>
<dbReference type="PROSITE" id="PS00460">
    <property type="entry name" value="GLUTATHIONE_PEROXID_1"/>
    <property type="match status" value="1"/>
</dbReference>
<dbReference type="CDD" id="cd00340">
    <property type="entry name" value="GSH_Peroxidase"/>
    <property type="match status" value="1"/>
</dbReference>
<keyword evidence="2 5" id="KW-0575">Peroxidase</keyword>
<keyword evidence="3 5" id="KW-0560">Oxidoreductase</keyword>
<name>A0A917DFW6_9SPHN</name>
<dbReference type="GO" id="GO:0034599">
    <property type="term" value="P:cellular response to oxidative stress"/>
    <property type="evidence" value="ECO:0007669"/>
    <property type="project" value="TreeGrafter"/>
</dbReference>
<comment type="caution">
    <text evidence="6">The sequence shown here is derived from an EMBL/GenBank/DDBJ whole genome shotgun (WGS) entry which is preliminary data.</text>
</comment>
<dbReference type="Pfam" id="PF00255">
    <property type="entry name" value="GSHPx"/>
    <property type="match status" value="1"/>
</dbReference>
<evidence type="ECO:0000313" key="6">
    <source>
        <dbReference type="EMBL" id="GGD36922.1"/>
    </source>
</evidence>
<dbReference type="PANTHER" id="PTHR11592:SF40">
    <property type="entry name" value="THIOREDOXIN_GLUTATHIONE PEROXIDASE BTUE"/>
    <property type="match status" value="1"/>
</dbReference>
<protein>
    <recommendedName>
        <fullName evidence="5">Glutathione peroxidase</fullName>
    </recommendedName>
</protein>
<feature type="active site" evidence="4">
    <location>
        <position position="35"/>
    </location>
</feature>
<reference evidence="6 7" key="1">
    <citation type="journal article" date="2014" name="Int. J. Syst. Evol. Microbiol.">
        <title>Complete genome sequence of Corynebacterium casei LMG S-19264T (=DSM 44701T), isolated from a smear-ripened cheese.</title>
        <authorList>
            <consortium name="US DOE Joint Genome Institute (JGI-PGF)"/>
            <person name="Walter F."/>
            <person name="Albersmeier A."/>
            <person name="Kalinowski J."/>
            <person name="Ruckert C."/>
        </authorList>
    </citation>
    <scope>NUCLEOTIDE SEQUENCE [LARGE SCALE GENOMIC DNA]</scope>
    <source>
        <strain evidence="6 7">CGMCC 1.15358</strain>
    </source>
</reference>
<evidence type="ECO:0000256" key="5">
    <source>
        <dbReference type="RuleBase" id="RU000499"/>
    </source>
</evidence>
<accession>A0A917DFW6</accession>
<dbReference type="InterPro" id="IPR000889">
    <property type="entry name" value="Glutathione_peroxidase"/>
</dbReference>
<evidence type="ECO:0000256" key="1">
    <source>
        <dbReference type="ARBA" id="ARBA00006926"/>
    </source>
</evidence>
<dbReference type="FunFam" id="3.40.30.10:FF:000010">
    <property type="entry name" value="Glutathione peroxidase"/>
    <property type="match status" value="1"/>
</dbReference>
<organism evidence="6 7">
    <name type="scientific">Croceicoccus pelagius</name>
    <dbReference type="NCBI Taxonomy" id="1703341"/>
    <lineage>
        <taxon>Bacteria</taxon>
        <taxon>Pseudomonadati</taxon>
        <taxon>Pseudomonadota</taxon>
        <taxon>Alphaproteobacteria</taxon>
        <taxon>Sphingomonadales</taxon>
        <taxon>Erythrobacteraceae</taxon>
        <taxon>Croceicoccus</taxon>
    </lineage>
</organism>
<evidence type="ECO:0000256" key="3">
    <source>
        <dbReference type="ARBA" id="ARBA00023002"/>
    </source>
</evidence>
<comment type="similarity">
    <text evidence="1 5">Belongs to the glutathione peroxidase family.</text>
</comment>
<dbReference type="GO" id="GO:0004601">
    <property type="term" value="F:peroxidase activity"/>
    <property type="evidence" value="ECO:0007669"/>
    <property type="project" value="UniProtKB-KW"/>
</dbReference>
<gene>
    <name evidence="6" type="primary">btuE</name>
    <name evidence="6" type="ORF">GCM10010989_08850</name>
</gene>
<dbReference type="Proteomes" id="UP000598997">
    <property type="component" value="Unassembled WGS sequence"/>
</dbReference>
<dbReference type="InterPro" id="IPR029759">
    <property type="entry name" value="GPX_AS"/>
</dbReference>
<sequence length="178" mass="18941">MALSDIALTRNDGSQDSLAAHKGKVLLIVNVASQCGLTPQYAGLQALQEKYGEQGLEVLGFPANDFGAQEPGTDAEIATFCETSFGVNFPLFAKASVIGADKQPLYAELVEAAPTKQGDAEAFRDKLRGFGMTPTEDPEVLWNFEKFLVGRDGEVIARFSPTTAPDDAELVSAIEAAL</sequence>
<proteinExistence type="inferred from homology"/>
<keyword evidence="7" id="KW-1185">Reference proteome</keyword>
<dbReference type="InterPro" id="IPR036249">
    <property type="entry name" value="Thioredoxin-like_sf"/>
</dbReference>
<dbReference type="EMBL" id="BMIO01000002">
    <property type="protein sequence ID" value="GGD36922.1"/>
    <property type="molecule type" value="Genomic_DNA"/>
</dbReference>
<dbReference type="PANTHER" id="PTHR11592">
    <property type="entry name" value="GLUTATHIONE PEROXIDASE"/>
    <property type="match status" value="1"/>
</dbReference>
<dbReference type="PRINTS" id="PR01011">
    <property type="entry name" value="GLUTPROXDASE"/>
</dbReference>